<evidence type="ECO:0000256" key="7">
    <source>
        <dbReference type="ARBA" id="ARBA00048552"/>
    </source>
</evidence>
<dbReference type="Pfam" id="PF04561">
    <property type="entry name" value="RNA_pol_Rpb2_2"/>
    <property type="match status" value="1"/>
</dbReference>
<dbReference type="InterPro" id="IPR007121">
    <property type="entry name" value="RNA_pol_bsu_CS"/>
</dbReference>
<dbReference type="GO" id="GO:0003899">
    <property type="term" value="F:DNA-directed RNA polymerase activity"/>
    <property type="evidence" value="ECO:0007669"/>
    <property type="project" value="UniProtKB-UniRule"/>
</dbReference>
<dbReference type="InterPro" id="IPR037034">
    <property type="entry name" value="RNA_pol_Rpb2_2_sf"/>
</dbReference>
<evidence type="ECO:0000256" key="1">
    <source>
        <dbReference type="ARBA" id="ARBA00004026"/>
    </source>
</evidence>
<dbReference type="GO" id="GO:0009507">
    <property type="term" value="C:chloroplast"/>
    <property type="evidence" value="ECO:0007669"/>
    <property type="project" value="UniProtKB-SubCell"/>
</dbReference>
<dbReference type="Pfam" id="PF04560">
    <property type="entry name" value="RNA_pol_Rpb2_7"/>
    <property type="match status" value="1"/>
</dbReference>
<dbReference type="InterPro" id="IPR014724">
    <property type="entry name" value="RNA_pol_RPB2_OB-fold"/>
</dbReference>
<feature type="region of interest" description="Disordered" evidence="11">
    <location>
        <begin position="957"/>
        <end position="979"/>
    </location>
</feature>
<dbReference type="Gene3D" id="3.90.1110.10">
    <property type="entry name" value="RNA polymerase Rpb2, domain 2"/>
    <property type="match status" value="1"/>
</dbReference>
<name>A0A482CK57_SELRE</name>
<dbReference type="AlphaFoldDB" id="A0A482CK57"/>
<evidence type="ECO:0000256" key="9">
    <source>
        <dbReference type="RuleBase" id="RU000434"/>
    </source>
</evidence>
<dbReference type="Pfam" id="PF04565">
    <property type="entry name" value="RNA_pol_Rpb2_3"/>
    <property type="match status" value="1"/>
</dbReference>
<feature type="domain" description="RNA polymerase Rpb2" evidence="13">
    <location>
        <begin position="975"/>
        <end position="1049"/>
    </location>
</feature>
<evidence type="ECO:0000259" key="13">
    <source>
        <dbReference type="Pfam" id="PF04560"/>
    </source>
</evidence>
<dbReference type="HAMAP" id="MF_01321">
    <property type="entry name" value="RNApol_bact_RpoB"/>
    <property type="match status" value="1"/>
</dbReference>
<dbReference type="InterPro" id="IPR007642">
    <property type="entry name" value="RNA_pol_Rpb2_2"/>
</dbReference>
<feature type="compositionally biased region" description="Basic and acidic residues" evidence="11">
    <location>
        <begin position="191"/>
        <end position="200"/>
    </location>
</feature>
<evidence type="ECO:0000259" key="12">
    <source>
        <dbReference type="Pfam" id="PF00562"/>
    </source>
</evidence>
<sequence length="1076" mass="118872">MTLGVTKEMFVMPGLGDIQLEAFYRSVNRGLREELKEFPRIENTDPEIEFRSFGERYYIMEPPISERDALYESTTYSSESYAPARLTRRGRKAGAGERTLYTGNIPPMSYQGTFVVNGIDRVTINQVPRSPGIYHDPERDSNGNLVYTGTIIPNWGGKPKLEPDGRNRIWVRARKRRKISIQLPPLATGSDARETRDNACHPEISGGTKASHIWSREQAVSEFYASPHGAEEYPESSDKSEELRGRFFQPRFEMGEIGRVNMDKKLDLGVPSKESFLLPKDVPAAIDYLIGIGIGIGTLDDIDHPKHRRVRTAADLLQDRCGLALERSADPIRVGIRARRDVPTLGGIVNSSPLLTTLKEFLGSHPLSQSLDRTNPLTRMVHERKLSFLGPGGLTRRTAGSQVRDIHPGHYGRVCPIETAEGMNAGLISSLALYAGVDQKGSLTGPFQRVSGILLRGEDAATCASAEDYENYRIATGTSLRVYRRDRGEQVTAARYRQEFVTIAWDHTHLRNILPLQCFSVGASSIPFMESNDANRTLMGSNMQRQAVPLLKPRKCIVGTGLECQVALEYSGAAARRGEVGYTDREVTESSANGGDPKDNESVPRRSPRKRTWMHRGTGLSLGGPFLGGQAAVGGGATEGGESALGRNVLVAYMPWEGYNLEDSVLISERLVSEDICTSIHINKYETEARVTLRGAAEVITGEVPHLDEYFLRHLDGGGLAIPGSWVESGDVLVGKLTPRNSESIRAPESNSLQALFGIDITTSRESCLRVPAGGRGRILDVRWIYPGDTSRYTRGVVHVYVPQEREMQVGDKVAGRHGNKGIVSKIIPRQDLPYLQDGTPIEMILGPSGVPSRMNVGQIFECVLGLAGYSLGRHYRVAPFDERYERGASRKLVHSELREASDRTANPWLFELGNPGKSLSIDGRTGDSFGQPVTVGKAYTLKLVHQVDDKIHVRSNGPYSRVTQQPLKGRSKQGGQRVGETEVWAPEGFGISHVLHEMLTTKSDHFQARREIMNTVVAGEPVYEMETTTPESFRLLIRELRCLAPNLDLAVIDESLISNNGWEGHEELLPGSTRD</sequence>
<keyword evidence="3 8" id="KW-0240">DNA-directed RNA polymerase</keyword>
<dbReference type="EC" id="2.7.7.6" evidence="8"/>
<dbReference type="InterPro" id="IPR010243">
    <property type="entry name" value="RNA_pol_bsu_bac"/>
</dbReference>
<comment type="similarity">
    <text evidence="2 8 9">Belongs to the RNA polymerase beta chain family.</text>
</comment>
<protein>
    <recommendedName>
        <fullName evidence="8">DNA-directed RNA polymerase subunit beta</fullName>
        <ecNumber evidence="8">2.7.7.6</ecNumber>
    </recommendedName>
    <alternativeName>
        <fullName evidence="8">PEP</fullName>
    </alternativeName>
    <alternativeName>
        <fullName evidence="8">Plastid-encoded RNA polymerase subunit beta</fullName>
        <shortName evidence="8">RNA polymerase subunit beta</shortName>
    </alternativeName>
</protein>
<comment type="subunit">
    <text evidence="8 10">In plastids the minimal PEP RNA polymerase catalytic core is composed of four subunits: alpha, beta, beta', and beta''. When a (nuclear-encoded) sigma factor is associated with the core the holoenzyme is formed, which can initiate transcription.</text>
</comment>
<dbReference type="SUPFAM" id="SSF64484">
    <property type="entry name" value="beta and beta-prime subunits of DNA dependent RNA-polymerase"/>
    <property type="match status" value="1"/>
</dbReference>
<feature type="region of interest" description="Disordered" evidence="11">
    <location>
        <begin position="581"/>
        <end position="616"/>
    </location>
</feature>
<geneLocation type="chloroplast" evidence="16"/>
<dbReference type="Gene3D" id="2.40.50.150">
    <property type="match status" value="1"/>
</dbReference>
<evidence type="ECO:0000256" key="10">
    <source>
        <dbReference type="RuleBase" id="RU363031"/>
    </source>
</evidence>
<keyword evidence="6 8" id="KW-0804">Transcription</keyword>
<dbReference type="Gene3D" id="3.90.1100.10">
    <property type="match status" value="1"/>
</dbReference>
<dbReference type="Gene3D" id="2.40.270.10">
    <property type="entry name" value="DNA-directed RNA polymerase, subunit 2, domain 6"/>
    <property type="match status" value="1"/>
</dbReference>
<dbReference type="InterPro" id="IPR015712">
    <property type="entry name" value="DNA-dir_RNA_pol_su2"/>
</dbReference>
<dbReference type="PANTHER" id="PTHR20856">
    <property type="entry name" value="DNA-DIRECTED RNA POLYMERASE I SUBUNIT 2"/>
    <property type="match status" value="1"/>
</dbReference>
<dbReference type="Gene3D" id="3.90.1800.10">
    <property type="entry name" value="RNA polymerase alpha subunit dimerisation domain"/>
    <property type="match status" value="1"/>
</dbReference>
<gene>
    <name evidence="8 16" type="primary">rpoB</name>
</gene>
<dbReference type="InterPro" id="IPR042107">
    <property type="entry name" value="DNA-dir_RNA_pol_bsu_ext_1_sf"/>
</dbReference>
<dbReference type="GO" id="GO:0032549">
    <property type="term" value="F:ribonucleoside binding"/>
    <property type="evidence" value="ECO:0007669"/>
    <property type="project" value="InterPro"/>
</dbReference>
<evidence type="ECO:0000256" key="6">
    <source>
        <dbReference type="ARBA" id="ARBA00023163"/>
    </source>
</evidence>
<feature type="domain" description="RNA polymerase Rpb2" evidence="14">
    <location>
        <begin position="129"/>
        <end position="311"/>
    </location>
</feature>
<dbReference type="Gene3D" id="2.30.150.10">
    <property type="entry name" value="DNA-directed RNA polymerase, beta subunit, external 1 domain"/>
    <property type="match status" value="1"/>
</dbReference>
<keyword evidence="4 8" id="KW-0808">Transferase</keyword>
<organism evidence="16">
    <name type="scientific">Selaginella remotifolia</name>
    <name type="common">Spikemoss</name>
    <dbReference type="NCBI Taxonomy" id="137170"/>
    <lineage>
        <taxon>Eukaryota</taxon>
        <taxon>Viridiplantae</taxon>
        <taxon>Streptophyta</taxon>
        <taxon>Embryophyta</taxon>
        <taxon>Tracheophyta</taxon>
        <taxon>Lycopodiopsida</taxon>
        <taxon>Selaginellales</taxon>
        <taxon>Selaginellaceae</taxon>
        <taxon>Selaginella</taxon>
    </lineage>
</organism>
<dbReference type="GO" id="GO:0006351">
    <property type="term" value="P:DNA-templated transcription"/>
    <property type="evidence" value="ECO:0007669"/>
    <property type="project" value="UniProtKB-UniRule"/>
</dbReference>
<comment type="subcellular location">
    <subcellularLocation>
        <location evidence="8">Plastid</location>
        <location evidence="8">Chloroplast</location>
    </subcellularLocation>
</comment>
<evidence type="ECO:0000256" key="11">
    <source>
        <dbReference type="SAM" id="MobiDB-lite"/>
    </source>
</evidence>
<dbReference type="Pfam" id="PF00562">
    <property type="entry name" value="RNA_pol_Rpb2_6"/>
    <property type="match status" value="1"/>
</dbReference>
<evidence type="ECO:0000256" key="5">
    <source>
        <dbReference type="ARBA" id="ARBA00022695"/>
    </source>
</evidence>
<keyword evidence="16" id="KW-0934">Plastid</keyword>
<proteinExistence type="inferred from homology"/>
<reference evidence="16" key="1">
    <citation type="submission" date="2018-07" db="EMBL/GenBank/DDBJ databases">
        <authorList>
            <person name="Zhang H."/>
            <person name="Zhang X."/>
        </authorList>
    </citation>
    <scope>NUCLEOTIDE SEQUENCE</scope>
</reference>
<dbReference type="InterPro" id="IPR037033">
    <property type="entry name" value="DNA-dir_RNAP_su2_hyb_sf"/>
</dbReference>
<evidence type="ECO:0000256" key="2">
    <source>
        <dbReference type="ARBA" id="ARBA00006835"/>
    </source>
</evidence>
<evidence type="ECO:0000259" key="15">
    <source>
        <dbReference type="Pfam" id="PF04565"/>
    </source>
</evidence>
<dbReference type="GO" id="GO:0000428">
    <property type="term" value="C:DNA-directed RNA polymerase complex"/>
    <property type="evidence" value="ECO:0007669"/>
    <property type="project" value="UniProtKB-KW"/>
</dbReference>
<keyword evidence="16" id="KW-0150">Chloroplast</keyword>
<evidence type="ECO:0000313" key="16">
    <source>
        <dbReference type="EMBL" id="QBL76237.1"/>
    </source>
</evidence>
<dbReference type="RefSeq" id="YP_009589654.1">
    <property type="nucleotide sequence ID" value="NC_041644.1"/>
</dbReference>
<dbReference type="GeneID" id="39721595"/>
<accession>A0A482CK57</accession>
<dbReference type="EMBL" id="MH598535">
    <property type="protein sequence ID" value="QBL76237.1"/>
    <property type="molecule type" value="Genomic_DNA"/>
</dbReference>
<evidence type="ECO:0000256" key="3">
    <source>
        <dbReference type="ARBA" id="ARBA00022478"/>
    </source>
</evidence>
<reference evidence="16" key="2">
    <citation type="journal article" date="2019" name="J. ISSAAS">
        <title>The Unique Evolutionary Trajectory 1 and Dynamic Conformations of DR and IR/DR-coexisting Plastomes of the Early Vascular Plant Selaginellaceae (Lycophyte).</title>
        <authorList>
            <person name="Zhang H.-R."/>
            <person name="Xiang Q.-P."/>
            <person name="Zhang X.-C."/>
        </authorList>
    </citation>
    <scope>NUCLEOTIDE SEQUENCE</scope>
</reference>
<dbReference type="InterPro" id="IPR007645">
    <property type="entry name" value="RNA_pol_Rpb2_3"/>
</dbReference>
<comment type="function">
    <text evidence="1 8 10">DNA-dependent RNA polymerase catalyzes the transcription of DNA into RNA using the four ribonucleoside triphosphates as substrates.</text>
</comment>
<dbReference type="GO" id="GO:0003677">
    <property type="term" value="F:DNA binding"/>
    <property type="evidence" value="ECO:0007669"/>
    <property type="project" value="UniProtKB-UniRule"/>
</dbReference>
<keyword evidence="5 8" id="KW-0548">Nucleotidyltransferase</keyword>
<dbReference type="Gene3D" id="2.40.50.100">
    <property type="match status" value="1"/>
</dbReference>
<dbReference type="CDD" id="cd00653">
    <property type="entry name" value="RNA_pol_B_RPB2"/>
    <property type="match status" value="1"/>
</dbReference>
<dbReference type="PROSITE" id="PS01166">
    <property type="entry name" value="RNA_POL_BETA"/>
    <property type="match status" value="1"/>
</dbReference>
<evidence type="ECO:0000259" key="14">
    <source>
        <dbReference type="Pfam" id="PF04561"/>
    </source>
</evidence>
<evidence type="ECO:0000256" key="4">
    <source>
        <dbReference type="ARBA" id="ARBA00022679"/>
    </source>
</evidence>
<feature type="compositionally biased region" description="Polar residues" evidence="11">
    <location>
        <begin position="958"/>
        <end position="967"/>
    </location>
</feature>
<comment type="catalytic activity">
    <reaction evidence="7 8 10">
        <text>RNA(n) + a ribonucleoside 5'-triphosphate = RNA(n+1) + diphosphate</text>
        <dbReference type="Rhea" id="RHEA:21248"/>
        <dbReference type="Rhea" id="RHEA-COMP:14527"/>
        <dbReference type="Rhea" id="RHEA-COMP:17342"/>
        <dbReference type="ChEBI" id="CHEBI:33019"/>
        <dbReference type="ChEBI" id="CHEBI:61557"/>
        <dbReference type="ChEBI" id="CHEBI:140395"/>
        <dbReference type="EC" id="2.7.7.6"/>
    </reaction>
</comment>
<dbReference type="InterPro" id="IPR007641">
    <property type="entry name" value="RNA_pol_Rpb2_7"/>
</dbReference>
<evidence type="ECO:0000256" key="8">
    <source>
        <dbReference type="HAMAP-Rule" id="MF_01321"/>
    </source>
</evidence>
<feature type="region of interest" description="Disordered" evidence="11">
    <location>
        <begin position="188"/>
        <end position="212"/>
    </location>
</feature>
<dbReference type="InterPro" id="IPR007120">
    <property type="entry name" value="DNA-dir_RNAP_su2_dom"/>
</dbReference>
<feature type="domain" description="DNA-directed RNA polymerase subunit 2 hybrid-binding" evidence="12">
    <location>
        <begin position="640"/>
        <end position="973"/>
    </location>
</feature>
<feature type="domain" description="RNA polymerase Rpb2" evidence="15">
    <location>
        <begin position="369"/>
        <end position="437"/>
    </location>
</feature>